<dbReference type="EMBL" id="BNJF01000001">
    <property type="protein sequence ID" value="GHO45053.1"/>
    <property type="molecule type" value="Genomic_DNA"/>
</dbReference>
<sequence length="218" mass="23343">MNQSDFWSTYGNRILESIGPHLFLTGVSLGLGILFAVPLGILLTRFPRWSGPVIAVVSVLQTIPSLAFFALALPFLGIGMQPALVVLFLYSLLPILRNTYVGVRAVDATLLDAARGQGMTDWEILYLVELPLVAPVIVTGIRLAAVYLVSWATLASLIGAGGLGDLIFAGLASYDANLLMAGAIPTAVLALLIGFVFGLVRRLVTPRGIRKEVQARWI</sequence>
<feature type="transmembrane region" description="Helical" evidence="6">
    <location>
        <begin position="178"/>
        <end position="200"/>
    </location>
</feature>
<proteinExistence type="inferred from homology"/>
<feature type="domain" description="ABC transmembrane type-1" evidence="7">
    <location>
        <begin position="18"/>
        <end position="197"/>
    </location>
</feature>
<dbReference type="GO" id="GO:0031460">
    <property type="term" value="P:glycine betaine transport"/>
    <property type="evidence" value="ECO:0007669"/>
    <property type="project" value="TreeGrafter"/>
</dbReference>
<dbReference type="SUPFAM" id="SSF161098">
    <property type="entry name" value="MetI-like"/>
    <property type="match status" value="1"/>
</dbReference>
<keyword evidence="3 6" id="KW-0812">Transmembrane</keyword>
<gene>
    <name evidence="8" type="primary">opuCB_2</name>
    <name evidence="8" type="ORF">KSX_32160</name>
</gene>
<dbReference type="InterPro" id="IPR000515">
    <property type="entry name" value="MetI-like"/>
</dbReference>
<dbReference type="AlphaFoldDB" id="A0A8J3I1M8"/>
<organism evidence="8 9">
    <name type="scientific">Ktedonospora formicarum</name>
    <dbReference type="NCBI Taxonomy" id="2778364"/>
    <lineage>
        <taxon>Bacteria</taxon>
        <taxon>Bacillati</taxon>
        <taxon>Chloroflexota</taxon>
        <taxon>Ktedonobacteria</taxon>
        <taxon>Ktedonobacterales</taxon>
        <taxon>Ktedonobacteraceae</taxon>
        <taxon>Ktedonospora</taxon>
    </lineage>
</organism>
<name>A0A8J3I1M8_9CHLR</name>
<dbReference type="InterPro" id="IPR035906">
    <property type="entry name" value="MetI-like_sf"/>
</dbReference>
<keyword evidence="4 6" id="KW-1133">Transmembrane helix</keyword>
<accession>A0A8J3I1M8</accession>
<evidence type="ECO:0000256" key="2">
    <source>
        <dbReference type="ARBA" id="ARBA00022448"/>
    </source>
</evidence>
<dbReference type="GO" id="GO:0055085">
    <property type="term" value="P:transmembrane transport"/>
    <property type="evidence" value="ECO:0007669"/>
    <property type="project" value="InterPro"/>
</dbReference>
<evidence type="ECO:0000259" key="7">
    <source>
        <dbReference type="PROSITE" id="PS50928"/>
    </source>
</evidence>
<dbReference type="CDD" id="cd06261">
    <property type="entry name" value="TM_PBP2"/>
    <property type="match status" value="1"/>
</dbReference>
<feature type="transmembrane region" description="Helical" evidence="6">
    <location>
        <begin position="53"/>
        <end position="76"/>
    </location>
</feature>
<dbReference type="GO" id="GO:0005886">
    <property type="term" value="C:plasma membrane"/>
    <property type="evidence" value="ECO:0007669"/>
    <property type="project" value="UniProtKB-SubCell"/>
</dbReference>
<evidence type="ECO:0000256" key="6">
    <source>
        <dbReference type="RuleBase" id="RU363032"/>
    </source>
</evidence>
<feature type="transmembrane region" description="Helical" evidence="6">
    <location>
        <begin position="83"/>
        <end position="103"/>
    </location>
</feature>
<reference evidence="8" key="1">
    <citation type="submission" date="2020-10" db="EMBL/GenBank/DDBJ databases">
        <title>Taxonomic study of unclassified bacteria belonging to the class Ktedonobacteria.</title>
        <authorList>
            <person name="Yabe S."/>
            <person name="Wang C.M."/>
            <person name="Zheng Y."/>
            <person name="Sakai Y."/>
            <person name="Cavaletti L."/>
            <person name="Monciardini P."/>
            <person name="Donadio S."/>
        </authorList>
    </citation>
    <scope>NUCLEOTIDE SEQUENCE</scope>
    <source>
        <strain evidence="8">SOSP1-1</strain>
    </source>
</reference>
<dbReference type="PANTHER" id="PTHR30177:SF28">
    <property type="entry name" value="CHOLINE TRANSPORT SYSTEM PERMEASE PROTEIN OPUBB"/>
    <property type="match status" value="1"/>
</dbReference>
<evidence type="ECO:0000313" key="9">
    <source>
        <dbReference type="Proteomes" id="UP000612362"/>
    </source>
</evidence>
<evidence type="ECO:0000256" key="3">
    <source>
        <dbReference type="ARBA" id="ARBA00022692"/>
    </source>
</evidence>
<evidence type="ECO:0000256" key="5">
    <source>
        <dbReference type="ARBA" id="ARBA00023136"/>
    </source>
</evidence>
<keyword evidence="2 6" id="KW-0813">Transport</keyword>
<dbReference type="Pfam" id="PF00528">
    <property type="entry name" value="BPD_transp_1"/>
    <property type="match status" value="1"/>
</dbReference>
<evidence type="ECO:0000256" key="1">
    <source>
        <dbReference type="ARBA" id="ARBA00004141"/>
    </source>
</evidence>
<dbReference type="Gene3D" id="1.10.3720.10">
    <property type="entry name" value="MetI-like"/>
    <property type="match status" value="1"/>
</dbReference>
<keyword evidence="5 6" id="KW-0472">Membrane</keyword>
<dbReference type="FunFam" id="1.10.3720.10:FF:000001">
    <property type="entry name" value="Glycine betaine ABC transporter, permease"/>
    <property type="match status" value="1"/>
</dbReference>
<comment type="subcellular location">
    <subcellularLocation>
        <location evidence="6">Cell membrane</location>
        <topology evidence="6">Multi-pass membrane protein</topology>
    </subcellularLocation>
    <subcellularLocation>
        <location evidence="1">Membrane</location>
        <topology evidence="1">Multi-pass membrane protein</topology>
    </subcellularLocation>
</comment>
<protein>
    <submittedName>
        <fullName evidence="8">Choline ABC transporter permease</fullName>
    </submittedName>
</protein>
<evidence type="ECO:0000313" key="8">
    <source>
        <dbReference type="EMBL" id="GHO45053.1"/>
    </source>
</evidence>
<dbReference type="Proteomes" id="UP000612362">
    <property type="component" value="Unassembled WGS sequence"/>
</dbReference>
<dbReference type="PANTHER" id="PTHR30177">
    <property type="entry name" value="GLYCINE BETAINE/L-PROLINE TRANSPORT SYSTEM PERMEASE PROTEIN PROW"/>
    <property type="match status" value="1"/>
</dbReference>
<keyword evidence="9" id="KW-1185">Reference proteome</keyword>
<comment type="similarity">
    <text evidence="6">Belongs to the binding-protein-dependent transport system permease family.</text>
</comment>
<evidence type="ECO:0000256" key="4">
    <source>
        <dbReference type="ARBA" id="ARBA00022989"/>
    </source>
</evidence>
<dbReference type="PROSITE" id="PS50928">
    <property type="entry name" value="ABC_TM1"/>
    <property type="match status" value="1"/>
</dbReference>
<feature type="transmembrane region" description="Helical" evidence="6">
    <location>
        <begin position="148"/>
        <end position="172"/>
    </location>
</feature>
<dbReference type="RefSeq" id="WP_220194409.1">
    <property type="nucleotide sequence ID" value="NZ_BNJF01000001.1"/>
</dbReference>
<comment type="caution">
    <text evidence="8">The sequence shown here is derived from an EMBL/GenBank/DDBJ whole genome shotgun (WGS) entry which is preliminary data.</text>
</comment>
<feature type="transmembrane region" description="Helical" evidence="6">
    <location>
        <begin position="21"/>
        <end position="41"/>
    </location>
</feature>
<dbReference type="InterPro" id="IPR051204">
    <property type="entry name" value="ABC_transp_perm/SBD"/>
</dbReference>